<proteinExistence type="predicted"/>
<dbReference type="EMBL" id="CP051139">
    <property type="protein sequence ID" value="QIW96535.1"/>
    <property type="molecule type" value="Genomic_DNA"/>
</dbReference>
<dbReference type="InterPro" id="IPR011333">
    <property type="entry name" value="SKP1/BTB/POZ_sf"/>
</dbReference>
<feature type="compositionally biased region" description="Low complexity" evidence="1">
    <location>
        <begin position="475"/>
        <end position="486"/>
    </location>
</feature>
<feature type="region of interest" description="Disordered" evidence="1">
    <location>
        <begin position="520"/>
        <end position="556"/>
    </location>
</feature>
<dbReference type="AlphaFoldDB" id="A0A6H0XPC6"/>
<feature type="region of interest" description="Disordered" evidence="1">
    <location>
        <begin position="1"/>
        <end position="22"/>
    </location>
</feature>
<evidence type="ECO:0000313" key="2">
    <source>
        <dbReference type="EMBL" id="QIW96535.1"/>
    </source>
</evidence>
<keyword evidence="3" id="KW-1185">Reference proteome</keyword>
<organism evidence="2 3">
    <name type="scientific">Peltaster fructicola</name>
    <dbReference type="NCBI Taxonomy" id="286661"/>
    <lineage>
        <taxon>Eukaryota</taxon>
        <taxon>Fungi</taxon>
        <taxon>Dikarya</taxon>
        <taxon>Ascomycota</taxon>
        <taxon>Pezizomycotina</taxon>
        <taxon>Dothideomycetes</taxon>
        <taxon>Dothideomycetes incertae sedis</taxon>
        <taxon>Peltaster</taxon>
    </lineage>
</organism>
<dbReference type="Proteomes" id="UP000503462">
    <property type="component" value="Chromosome 1"/>
</dbReference>
<sequence length="614" mass="67353">MMSTRGTTHDPPTRTDWEWDMPDPAIDHQDATPLARLSDCDAVGNDLPETEFTAMHSTTIPGAGLSHITPARRLKRKSLVEAVDGTSSKRASVATTEIDDELVELSPTSMLPGQSIARLSQLPGLQDRMSAVAARPDMSNATTQAVNVTSAAGTPLPPKKIFTIQVGDRLFRLSGASISSDAPSYFTRYFVERAQQNSANGSGRTLYIDRDPNTFSDIARHLQGYHIEPQDGPHYVKLFADAQFFSLPRLTAQLFSSDIHIKIGGQNFQITRDVFNRPGDSPNYFTLGFSTSFTGSTHTTPELLQSSYVRPPSIVPPTVPNRSASSFADLLHMLKGYELTIRDESHRADLLRDARYFHFKGLEQRLIPHKITYNLARQRSEILLRPGDIRKEGLSVQGDTPASPTPGWIVYQRPHVDQEARTLIIEIGGDESAILSIASPIGTSGVRLGRLSFYGKILDTINRLFGLITSKSVTHTTLPSTTTPSSNLRSVPPSPSVASVSDEKVKVRIGPDADLTVNGRKWPFRNADSDGDDRIETSSATAPGRTMPRRTSSERIQQEGLELVLSRSQWRIRVQPSDATADVDNPAVEIILGAVKIDGFSNERAWNAAQSFLG</sequence>
<dbReference type="PANTHER" id="PTHR31758">
    <property type="entry name" value="BTB/POZ DOMAIN-CONTAINING PROTEIN YLR108C"/>
    <property type="match status" value="1"/>
</dbReference>
<dbReference type="OrthoDB" id="2414723at2759"/>
<gene>
    <name evidence="2" type="ORF">AMS68_002053</name>
</gene>
<dbReference type="SUPFAM" id="SSF54695">
    <property type="entry name" value="POZ domain"/>
    <property type="match status" value="2"/>
</dbReference>
<evidence type="ECO:0008006" key="4">
    <source>
        <dbReference type="Google" id="ProtNLM"/>
    </source>
</evidence>
<evidence type="ECO:0000313" key="3">
    <source>
        <dbReference type="Proteomes" id="UP000503462"/>
    </source>
</evidence>
<evidence type="ECO:0000256" key="1">
    <source>
        <dbReference type="SAM" id="MobiDB-lite"/>
    </source>
</evidence>
<feature type="region of interest" description="Disordered" evidence="1">
    <location>
        <begin position="475"/>
        <end position="503"/>
    </location>
</feature>
<accession>A0A6H0XPC6</accession>
<dbReference type="Gene3D" id="3.30.710.10">
    <property type="entry name" value="Potassium Channel Kv1.1, Chain A"/>
    <property type="match status" value="2"/>
</dbReference>
<dbReference type="PANTHER" id="PTHR31758:SF2">
    <property type="entry name" value="BTB_POZ DOMAIN-CONTAINING PROTEIN YLR108C"/>
    <property type="match status" value="1"/>
</dbReference>
<name>A0A6H0XPC6_9PEZI</name>
<protein>
    <recommendedName>
        <fullName evidence="4">Potassium channel tetramerisation-type BTB domain-containing protein</fullName>
    </recommendedName>
</protein>
<feature type="compositionally biased region" description="Basic and acidic residues" evidence="1">
    <location>
        <begin position="7"/>
        <end position="17"/>
    </location>
</feature>
<reference evidence="2 3" key="1">
    <citation type="journal article" date="2016" name="Sci. Rep.">
        <title>Peltaster fructicola genome reveals evolution from an invasive phytopathogen to an ectophytic parasite.</title>
        <authorList>
            <person name="Xu C."/>
            <person name="Chen H."/>
            <person name="Gleason M.L."/>
            <person name="Xu J.R."/>
            <person name="Liu H."/>
            <person name="Zhang R."/>
            <person name="Sun G."/>
        </authorList>
    </citation>
    <scope>NUCLEOTIDE SEQUENCE [LARGE SCALE GENOMIC DNA]</scope>
    <source>
        <strain evidence="2 3">LNHT1506</strain>
    </source>
</reference>